<gene>
    <name evidence="1" type="ORF">GCM10023191_059000</name>
</gene>
<sequence length="57" mass="6518">MGAMPGDIVVQDSDDRSERMIKDPGRYFAEARERAEREIRREAEVRKDASGHDEPGE</sequence>
<reference evidence="2" key="1">
    <citation type="journal article" date="2019" name="Int. J. Syst. Evol. Microbiol.">
        <title>The Global Catalogue of Microorganisms (GCM) 10K type strain sequencing project: providing services to taxonomists for standard genome sequencing and annotation.</title>
        <authorList>
            <consortium name="The Broad Institute Genomics Platform"/>
            <consortium name="The Broad Institute Genome Sequencing Center for Infectious Disease"/>
            <person name="Wu L."/>
            <person name="Ma J."/>
        </authorList>
    </citation>
    <scope>NUCLEOTIDE SEQUENCE [LARGE SCALE GENOMIC DNA]</scope>
    <source>
        <strain evidence="2">JCM 17933</strain>
    </source>
</reference>
<keyword evidence="2" id="KW-1185">Reference proteome</keyword>
<dbReference type="EMBL" id="BAABHF010000035">
    <property type="protein sequence ID" value="GAA4504540.1"/>
    <property type="molecule type" value="Genomic_DNA"/>
</dbReference>
<proteinExistence type="predicted"/>
<accession>A0ABP8QLP2</accession>
<comment type="caution">
    <text evidence="1">The sequence shown here is derived from an EMBL/GenBank/DDBJ whole genome shotgun (WGS) entry which is preliminary data.</text>
</comment>
<protein>
    <submittedName>
        <fullName evidence="1">Uncharacterized protein</fullName>
    </submittedName>
</protein>
<evidence type="ECO:0000313" key="1">
    <source>
        <dbReference type="EMBL" id="GAA4504540.1"/>
    </source>
</evidence>
<evidence type="ECO:0000313" key="2">
    <source>
        <dbReference type="Proteomes" id="UP001500503"/>
    </source>
</evidence>
<name>A0ABP8QLP2_9ACTN</name>
<organism evidence="1 2">
    <name type="scientific">Actinoallomurus oryzae</name>
    <dbReference type="NCBI Taxonomy" id="502180"/>
    <lineage>
        <taxon>Bacteria</taxon>
        <taxon>Bacillati</taxon>
        <taxon>Actinomycetota</taxon>
        <taxon>Actinomycetes</taxon>
        <taxon>Streptosporangiales</taxon>
        <taxon>Thermomonosporaceae</taxon>
        <taxon>Actinoallomurus</taxon>
    </lineage>
</organism>
<dbReference type="Proteomes" id="UP001500503">
    <property type="component" value="Unassembled WGS sequence"/>
</dbReference>